<dbReference type="Gene3D" id="3.90.950.20">
    <property type="entry name" value="CinA-like"/>
    <property type="match status" value="1"/>
</dbReference>
<proteinExistence type="predicted"/>
<gene>
    <name evidence="2" type="ORF">IE877_02180</name>
</gene>
<evidence type="ECO:0000259" key="1">
    <source>
        <dbReference type="Pfam" id="PF02464"/>
    </source>
</evidence>
<dbReference type="NCBIfam" id="TIGR00199">
    <property type="entry name" value="PncC_domain"/>
    <property type="match status" value="1"/>
</dbReference>
<sequence>MHDPIYLLAEALGTRLKTLDLRLALAESCTGGGIAKAITDVPGSSGWFDRGFVTYSNDAKIDMLGVKPETLAKVGAVSEEAALEMVAGALTHSHADVALAVTGIAGPDGGTPTKPVGTVFIAWQARGAVGVCLQKQFSGDRQSIRQQATLFCLQQLLQWLEPPTSP</sequence>
<dbReference type="InterPro" id="IPR008136">
    <property type="entry name" value="CinA_C"/>
</dbReference>
<dbReference type="EMBL" id="JACXSS010000001">
    <property type="protein sequence ID" value="MBD9354702.1"/>
    <property type="molecule type" value="Genomic_DNA"/>
</dbReference>
<protein>
    <submittedName>
        <fullName evidence="2">CinA family protein</fullName>
    </submittedName>
</protein>
<organism evidence="2 3">
    <name type="scientific">Methylomonas albis</name>
    <dbReference type="NCBI Taxonomy" id="1854563"/>
    <lineage>
        <taxon>Bacteria</taxon>
        <taxon>Pseudomonadati</taxon>
        <taxon>Pseudomonadota</taxon>
        <taxon>Gammaproteobacteria</taxon>
        <taxon>Methylococcales</taxon>
        <taxon>Methylococcaceae</taxon>
        <taxon>Methylomonas</taxon>
    </lineage>
</organism>
<evidence type="ECO:0000313" key="3">
    <source>
        <dbReference type="Proteomes" id="UP000652176"/>
    </source>
</evidence>
<evidence type="ECO:0000313" key="2">
    <source>
        <dbReference type="EMBL" id="MBD9354702.1"/>
    </source>
</evidence>
<accession>A0ABR9CV29</accession>
<reference evidence="2 3" key="1">
    <citation type="submission" date="2020-09" db="EMBL/GenBank/DDBJ databases">
        <title>Methylomonas albis sp. nov. and Methylomonas fluvii sp. nov.: Two cold-adapted methanotrophs from the River Elbe and an amended description of Methylovulum psychrotolerans strain Eb1.</title>
        <authorList>
            <person name="Bussmann I.K."/>
            <person name="Klings K.-W."/>
            <person name="Warnstedt J."/>
            <person name="Hoppert M."/>
            <person name="Saborowski A."/>
            <person name="Horn F."/>
            <person name="Liebner S."/>
        </authorList>
    </citation>
    <scope>NUCLEOTIDE SEQUENCE [LARGE SCALE GENOMIC DNA]</scope>
    <source>
        <strain evidence="2 3">EbA</strain>
    </source>
</reference>
<dbReference type="Proteomes" id="UP000652176">
    <property type="component" value="Unassembled WGS sequence"/>
</dbReference>
<dbReference type="Pfam" id="PF02464">
    <property type="entry name" value="CinA"/>
    <property type="match status" value="1"/>
</dbReference>
<comment type="caution">
    <text evidence="2">The sequence shown here is derived from an EMBL/GenBank/DDBJ whole genome shotgun (WGS) entry which is preliminary data.</text>
</comment>
<keyword evidence="3" id="KW-1185">Reference proteome</keyword>
<name>A0ABR9CV29_9GAMM</name>
<dbReference type="InterPro" id="IPR036653">
    <property type="entry name" value="CinA-like_C"/>
</dbReference>
<dbReference type="RefSeq" id="WP_192372803.1">
    <property type="nucleotide sequence ID" value="NZ_CAJHIV010000001.1"/>
</dbReference>
<dbReference type="SUPFAM" id="SSF142433">
    <property type="entry name" value="CinA-like"/>
    <property type="match status" value="1"/>
</dbReference>
<feature type="domain" description="CinA C-terminal" evidence="1">
    <location>
        <begin position="8"/>
        <end position="158"/>
    </location>
</feature>